<reference evidence="2 3" key="1">
    <citation type="submission" date="2018-06" db="EMBL/GenBank/DDBJ databases">
        <authorList>
            <consortium name="Pathogen Informatics"/>
            <person name="Doyle S."/>
        </authorList>
    </citation>
    <scope>NUCLEOTIDE SEQUENCE [LARGE SCALE GENOMIC DNA]</scope>
    <source>
        <strain evidence="2 3">NCTC13456</strain>
    </source>
</reference>
<feature type="chain" id="PRO_5016836838" evidence="1">
    <location>
        <begin position="21"/>
        <end position="170"/>
    </location>
</feature>
<organism evidence="2 3">
    <name type="scientific">Empedobacter falsenii</name>
    <dbReference type="NCBI Taxonomy" id="343874"/>
    <lineage>
        <taxon>Bacteria</taxon>
        <taxon>Pseudomonadati</taxon>
        <taxon>Bacteroidota</taxon>
        <taxon>Flavobacteriia</taxon>
        <taxon>Flavobacteriales</taxon>
        <taxon>Weeksellaceae</taxon>
        <taxon>Empedobacter</taxon>
    </lineage>
</organism>
<evidence type="ECO:0000256" key="1">
    <source>
        <dbReference type="SAM" id="SignalP"/>
    </source>
</evidence>
<dbReference type="Proteomes" id="UP000254737">
    <property type="component" value="Unassembled WGS sequence"/>
</dbReference>
<dbReference type="RefSeq" id="WP_260392415.1">
    <property type="nucleotide sequence ID" value="NZ_UFXS01000001.1"/>
</dbReference>
<dbReference type="AlphaFoldDB" id="A0A376G287"/>
<feature type="signal peptide" evidence="1">
    <location>
        <begin position="1"/>
        <end position="20"/>
    </location>
</feature>
<name>A0A376G287_9FLAO</name>
<evidence type="ECO:0000313" key="2">
    <source>
        <dbReference type="EMBL" id="STD54715.1"/>
    </source>
</evidence>
<protein>
    <submittedName>
        <fullName evidence="2">Uncharacterized protein</fullName>
    </submittedName>
</protein>
<dbReference type="EMBL" id="UFXS01000001">
    <property type="protein sequence ID" value="STD54715.1"/>
    <property type="molecule type" value="Genomic_DNA"/>
</dbReference>
<gene>
    <name evidence="2" type="ORF">NCTC13456_01161</name>
</gene>
<evidence type="ECO:0000313" key="3">
    <source>
        <dbReference type="Proteomes" id="UP000254737"/>
    </source>
</evidence>
<keyword evidence="1" id="KW-0732">Signal</keyword>
<accession>A0A376G287</accession>
<sequence length="170" mass="18724">MKFLIYLSLFVALAMNEAKAQLIIATDEKSVNTTESTLLQFEDNNSKGIILPANTTTPTEVTNGTFMFDQTDAKVKMYENNSWIDLSDTGDKSSIITNSSADNGEGVIVGSEKTDAKGILVLESTDKAMVLPRVNDVVNDIISPYPGLMCYDITSKTIAFFDGKVWNFWK</sequence>
<proteinExistence type="predicted"/>